<evidence type="ECO:0008006" key="4">
    <source>
        <dbReference type="Google" id="ProtNLM"/>
    </source>
</evidence>
<feature type="domain" description="Terminase large subunit-like ATPase" evidence="1">
    <location>
        <begin position="39"/>
        <end position="201"/>
    </location>
</feature>
<feature type="non-terminal residue" evidence="3">
    <location>
        <position position="1"/>
    </location>
</feature>
<dbReference type="EMBL" id="LAZR01006834">
    <property type="protein sequence ID" value="KKM89318.1"/>
    <property type="molecule type" value="Genomic_DNA"/>
</dbReference>
<evidence type="ECO:0000259" key="1">
    <source>
        <dbReference type="Pfam" id="PF03354"/>
    </source>
</evidence>
<feature type="domain" description="Terminase large subunit-like endonuclease" evidence="2">
    <location>
        <begin position="213"/>
        <end position="330"/>
    </location>
</feature>
<gene>
    <name evidence="3" type="ORF">LCGC14_1249920</name>
</gene>
<proteinExistence type="predicted"/>
<dbReference type="PANTHER" id="PTHR41287:SF1">
    <property type="entry name" value="PROTEIN YMFN"/>
    <property type="match status" value="1"/>
</dbReference>
<feature type="domain" description="Terminase large subunit-like endonuclease" evidence="2">
    <location>
        <begin position="380"/>
        <end position="531"/>
    </location>
</feature>
<dbReference type="GO" id="GO:0004519">
    <property type="term" value="F:endonuclease activity"/>
    <property type="evidence" value="ECO:0007669"/>
    <property type="project" value="InterPro"/>
</dbReference>
<dbReference type="Pfam" id="PF20441">
    <property type="entry name" value="TerL_nuclease"/>
    <property type="match status" value="2"/>
</dbReference>
<accession>A0A0F9L735</accession>
<dbReference type="Pfam" id="PF03354">
    <property type="entry name" value="TerL_ATPase"/>
    <property type="match status" value="1"/>
</dbReference>
<sequence length="544" mass="62155">PVAADRACEFFPRYLRHTKGEWAGQPFRLARWQSDRIIRPLFGWRRRSDGFRRYRTCYVEIPRKNGKSTLAAGVALYLLFCDDEPGAEIYSLAADRSQAALVFDQAAAMGRGSPGLLRRSEIYRREIFVPGTQSYYRVLSADVPAKYGLNPHGIIFDELHVQDDRAVWDILRTGRGARRQPLTFAMTTAGIDKKTICGEMHDRALAILDGVARDDTFLPVVFALKDKESWESRRAWKRCNPNLGVSISREYLETEYREAKESPAFQNSFRRLHLNEWLHQAERWIDQGKWEACRGAYDWRELREELRGRPCYAGLDLSTVTDLSALVLVFDSTIRPEAPDYPTEQESETSDGLPVIPGWEYGDPLPAYDVLAWFWCPEEGIVQRSRKDRTPYDLWREEGSLSATEGDAVDHGAIRKAIQDLGSEFLIQEIAVDAWNAHKLITELEQQDGFVVARVSQGFGRMTAPTKELDALYRRRQIRHGGHPVLAWCANNVSLDVDTFDNWKPSKKKSRERIDGIVALVMALSRMIVGETSVEDMRIDSMDA</sequence>
<dbReference type="InterPro" id="IPR027417">
    <property type="entry name" value="P-loop_NTPase"/>
</dbReference>
<evidence type="ECO:0000313" key="3">
    <source>
        <dbReference type="EMBL" id="KKM89318.1"/>
    </source>
</evidence>
<evidence type="ECO:0000259" key="2">
    <source>
        <dbReference type="Pfam" id="PF20441"/>
    </source>
</evidence>
<dbReference type="InterPro" id="IPR005021">
    <property type="entry name" value="Terminase_largesu-like"/>
</dbReference>
<dbReference type="InterPro" id="IPR046461">
    <property type="entry name" value="TerL_ATPase"/>
</dbReference>
<protein>
    <recommendedName>
        <fullName evidence="4">Terminase large subunit</fullName>
    </recommendedName>
</protein>
<reference evidence="3" key="1">
    <citation type="journal article" date="2015" name="Nature">
        <title>Complex archaea that bridge the gap between prokaryotes and eukaryotes.</title>
        <authorList>
            <person name="Spang A."/>
            <person name="Saw J.H."/>
            <person name="Jorgensen S.L."/>
            <person name="Zaremba-Niedzwiedzka K."/>
            <person name="Martijn J."/>
            <person name="Lind A.E."/>
            <person name="van Eijk R."/>
            <person name="Schleper C."/>
            <person name="Guy L."/>
            <person name="Ettema T.J."/>
        </authorList>
    </citation>
    <scope>NUCLEOTIDE SEQUENCE</scope>
</reference>
<dbReference type="AlphaFoldDB" id="A0A0F9L735"/>
<dbReference type="Gene3D" id="3.40.50.300">
    <property type="entry name" value="P-loop containing nucleotide triphosphate hydrolases"/>
    <property type="match status" value="1"/>
</dbReference>
<comment type="caution">
    <text evidence="3">The sequence shown here is derived from an EMBL/GenBank/DDBJ whole genome shotgun (WGS) entry which is preliminary data.</text>
</comment>
<name>A0A0F9L735_9ZZZZ</name>
<dbReference type="PANTHER" id="PTHR41287">
    <property type="match status" value="1"/>
</dbReference>
<dbReference type="InterPro" id="IPR046462">
    <property type="entry name" value="TerL_nuclease"/>
</dbReference>
<organism evidence="3">
    <name type="scientific">marine sediment metagenome</name>
    <dbReference type="NCBI Taxonomy" id="412755"/>
    <lineage>
        <taxon>unclassified sequences</taxon>
        <taxon>metagenomes</taxon>
        <taxon>ecological metagenomes</taxon>
    </lineage>
</organism>